<keyword evidence="1" id="KW-0805">Transcription regulation</keyword>
<dbReference type="PANTHER" id="PTHR30055:SF234">
    <property type="entry name" value="HTH-TYPE TRANSCRIPTIONAL REGULATOR BETI"/>
    <property type="match status" value="1"/>
</dbReference>
<dbReference type="Pfam" id="PF00440">
    <property type="entry name" value="TetR_N"/>
    <property type="match status" value="1"/>
</dbReference>
<evidence type="ECO:0000313" key="7">
    <source>
        <dbReference type="Proteomes" id="UP000516173"/>
    </source>
</evidence>
<dbReference type="GO" id="GO:0003700">
    <property type="term" value="F:DNA-binding transcription factor activity"/>
    <property type="evidence" value="ECO:0007669"/>
    <property type="project" value="TreeGrafter"/>
</dbReference>
<dbReference type="InterPro" id="IPR050109">
    <property type="entry name" value="HTH-type_TetR-like_transc_reg"/>
</dbReference>
<dbReference type="KEGG" id="nwl:NWFMUON74_70380"/>
<evidence type="ECO:0000259" key="5">
    <source>
        <dbReference type="PROSITE" id="PS50977"/>
    </source>
</evidence>
<evidence type="ECO:0000313" key="6">
    <source>
        <dbReference type="EMBL" id="BCK59266.1"/>
    </source>
</evidence>
<dbReference type="InterPro" id="IPR001647">
    <property type="entry name" value="HTH_TetR"/>
</dbReference>
<keyword evidence="7" id="KW-1185">Reference proteome</keyword>
<dbReference type="EMBL" id="AP023396">
    <property type="protein sequence ID" value="BCK59266.1"/>
    <property type="molecule type" value="Genomic_DNA"/>
</dbReference>
<dbReference type="InterPro" id="IPR009057">
    <property type="entry name" value="Homeodomain-like_sf"/>
</dbReference>
<reference evidence="6 7" key="1">
    <citation type="submission" date="2020-08" db="EMBL/GenBank/DDBJ databases">
        <title>Genome Sequencing of Nocardia wallacei strain FMUON74 and assembly.</title>
        <authorList>
            <person name="Toyokawa M."/>
            <person name="Uesaka K."/>
        </authorList>
    </citation>
    <scope>NUCLEOTIDE SEQUENCE [LARGE SCALE GENOMIC DNA]</scope>
    <source>
        <strain evidence="6 7">FMUON74</strain>
    </source>
</reference>
<dbReference type="GO" id="GO:0000976">
    <property type="term" value="F:transcription cis-regulatory region binding"/>
    <property type="evidence" value="ECO:0007669"/>
    <property type="project" value="TreeGrafter"/>
</dbReference>
<dbReference type="Proteomes" id="UP000516173">
    <property type="component" value="Chromosome"/>
</dbReference>
<dbReference type="Gene3D" id="1.10.357.10">
    <property type="entry name" value="Tetracycline Repressor, domain 2"/>
    <property type="match status" value="1"/>
</dbReference>
<dbReference type="RefSeq" id="WP_280254824.1">
    <property type="nucleotide sequence ID" value="NZ_JARWPE010000090.1"/>
</dbReference>
<evidence type="ECO:0000256" key="2">
    <source>
        <dbReference type="ARBA" id="ARBA00023125"/>
    </source>
</evidence>
<dbReference type="PROSITE" id="PS50977">
    <property type="entry name" value="HTH_TETR_2"/>
    <property type="match status" value="1"/>
</dbReference>
<evidence type="ECO:0000256" key="4">
    <source>
        <dbReference type="PROSITE-ProRule" id="PRU00335"/>
    </source>
</evidence>
<keyword evidence="3" id="KW-0804">Transcription</keyword>
<proteinExistence type="predicted"/>
<evidence type="ECO:0000256" key="1">
    <source>
        <dbReference type="ARBA" id="ARBA00023015"/>
    </source>
</evidence>
<gene>
    <name evidence="6" type="ORF">NWFMUON74_70380</name>
</gene>
<evidence type="ECO:0000256" key="3">
    <source>
        <dbReference type="ARBA" id="ARBA00023163"/>
    </source>
</evidence>
<dbReference type="SUPFAM" id="SSF46689">
    <property type="entry name" value="Homeodomain-like"/>
    <property type="match status" value="1"/>
</dbReference>
<feature type="DNA-binding region" description="H-T-H motif" evidence="4">
    <location>
        <begin position="28"/>
        <end position="47"/>
    </location>
</feature>
<dbReference type="PANTHER" id="PTHR30055">
    <property type="entry name" value="HTH-TYPE TRANSCRIPTIONAL REGULATOR RUTR"/>
    <property type="match status" value="1"/>
</dbReference>
<dbReference type="AlphaFoldDB" id="A0A7G1KXC6"/>
<dbReference type="InterPro" id="IPR036271">
    <property type="entry name" value="Tet_transcr_reg_TetR-rel_C_sf"/>
</dbReference>
<feature type="domain" description="HTH tetR-type" evidence="5">
    <location>
        <begin position="6"/>
        <end position="65"/>
    </location>
</feature>
<organism evidence="6 7">
    <name type="scientific">Nocardia wallacei</name>
    <dbReference type="NCBI Taxonomy" id="480035"/>
    <lineage>
        <taxon>Bacteria</taxon>
        <taxon>Bacillati</taxon>
        <taxon>Actinomycetota</taxon>
        <taxon>Actinomycetes</taxon>
        <taxon>Mycobacteriales</taxon>
        <taxon>Nocardiaceae</taxon>
        <taxon>Nocardia</taxon>
    </lineage>
</organism>
<dbReference type="SUPFAM" id="SSF48498">
    <property type="entry name" value="Tetracyclin repressor-like, C-terminal domain"/>
    <property type="match status" value="1"/>
</dbReference>
<accession>A0A7G1KXC6</accession>
<protein>
    <recommendedName>
        <fullName evidence="5">HTH tetR-type domain-containing protein</fullName>
    </recommendedName>
</protein>
<sequence>MRVDAAGNRERIIEAYRQLVTPANPDPRMDDVATTAGIARGTLYRHFRDRDTLRQAVHVRVLDETEQLMRDAFDRAGSVEHILCIVVRESFGRVRLLQLLSSHQDYFDRQIARRWTRWKRPLIDLVRAEQRRGGLRADLPADWLVDTLLWTVYAIAMSDTPPSHHDPAPSHRDPADAALSLFFAGARPGAAS</sequence>
<name>A0A7G1KXC6_9NOCA</name>
<keyword evidence="2 4" id="KW-0238">DNA-binding</keyword>